<organism evidence="1 2">
    <name type="scientific">Nocardioides agariphilus</name>
    <dbReference type="NCBI Taxonomy" id="433664"/>
    <lineage>
        <taxon>Bacteria</taxon>
        <taxon>Bacillati</taxon>
        <taxon>Actinomycetota</taxon>
        <taxon>Actinomycetes</taxon>
        <taxon>Propionibacteriales</taxon>
        <taxon>Nocardioidaceae</taxon>
        <taxon>Nocardioides</taxon>
    </lineage>
</organism>
<keyword evidence="2" id="KW-1185">Reference proteome</keyword>
<evidence type="ECO:0000313" key="2">
    <source>
        <dbReference type="Proteomes" id="UP000660668"/>
    </source>
</evidence>
<reference evidence="1" key="1">
    <citation type="submission" date="2020-11" db="EMBL/GenBank/DDBJ databases">
        <title>Nocardioides cynanchi sp. nov., isolated from soil of rhizosphere of Cynanchum wilfordii.</title>
        <authorList>
            <person name="Lee J.-S."/>
            <person name="Suh M.K."/>
            <person name="Kim J.-S."/>
        </authorList>
    </citation>
    <scope>NUCLEOTIDE SEQUENCE</scope>
    <source>
        <strain evidence="1">KCTC 19276</strain>
    </source>
</reference>
<name>A0A930VKI6_9ACTN</name>
<dbReference type="Proteomes" id="UP000660668">
    <property type="component" value="Unassembled WGS sequence"/>
</dbReference>
<protein>
    <recommendedName>
        <fullName evidence="3">Ribbon-helix-helix protein, copG family</fullName>
    </recommendedName>
</protein>
<evidence type="ECO:0000313" key="1">
    <source>
        <dbReference type="EMBL" id="MBF4768332.1"/>
    </source>
</evidence>
<dbReference type="RefSeq" id="WP_194696487.1">
    <property type="nucleotide sequence ID" value="NZ_JADKPO010000013.1"/>
</dbReference>
<comment type="caution">
    <text evidence="1">The sequence shown here is derived from an EMBL/GenBank/DDBJ whole genome shotgun (WGS) entry which is preliminary data.</text>
</comment>
<dbReference type="AlphaFoldDB" id="A0A930VKI6"/>
<evidence type="ECO:0008006" key="3">
    <source>
        <dbReference type="Google" id="ProtNLM"/>
    </source>
</evidence>
<gene>
    <name evidence="1" type="ORF">ISU10_11195</name>
</gene>
<accession>A0A930VKI6</accession>
<sequence length="56" mass="6272">MGRPTIYGRRLRVYVTPEHLAAINREARLTGATPSEVMRASLSAYFSKDDEDEDAS</sequence>
<proteinExistence type="predicted"/>
<dbReference type="EMBL" id="JADKPO010000013">
    <property type="protein sequence ID" value="MBF4768332.1"/>
    <property type="molecule type" value="Genomic_DNA"/>
</dbReference>